<accession>A0A3M7R4F5</accession>
<comment type="caution">
    <text evidence="2">The sequence shown here is derived from an EMBL/GenBank/DDBJ whole genome shotgun (WGS) entry which is preliminary data.</text>
</comment>
<keyword evidence="3" id="KW-1185">Reference proteome</keyword>
<feature type="region of interest" description="Disordered" evidence="1">
    <location>
        <begin position="61"/>
        <end position="98"/>
    </location>
</feature>
<feature type="compositionally biased region" description="Basic and acidic residues" evidence="1">
    <location>
        <begin position="80"/>
        <end position="98"/>
    </location>
</feature>
<evidence type="ECO:0000313" key="3">
    <source>
        <dbReference type="Proteomes" id="UP000276133"/>
    </source>
</evidence>
<name>A0A3M7R4F5_BRAPC</name>
<sequence>FWAILIKSLATNQPCFFCRSNLDEILDDLKHLKKKKPTTKKLKHVPTMTNNINDSVHVDEMSHEGAQCTQSSQQPSTPNKEAKLKEKEDRIRILRERQ</sequence>
<evidence type="ECO:0000313" key="2">
    <source>
        <dbReference type="EMBL" id="RNA18329.1"/>
    </source>
</evidence>
<feature type="non-terminal residue" evidence="2">
    <location>
        <position position="98"/>
    </location>
</feature>
<protein>
    <submittedName>
        <fullName evidence="2">Uncharacterized protein</fullName>
    </submittedName>
</protein>
<organism evidence="2 3">
    <name type="scientific">Brachionus plicatilis</name>
    <name type="common">Marine rotifer</name>
    <name type="synonym">Brachionus muelleri</name>
    <dbReference type="NCBI Taxonomy" id="10195"/>
    <lineage>
        <taxon>Eukaryota</taxon>
        <taxon>Metazoa</taxon>
        <taxon>Spiralia</taxon>
        <taxon>Gnathifera</taxon>
        <taxon>Rotifera</taxon>
        <taxon>Eurotatoria</taxon>
        <taxon>Monogononta</taxon>
        <taxon>Pseudotrocha</taxon>
        <taxon>Ploima</taxon>
        <taxon>Brachionidae</taxon>
        <taxon>Brachionus</taxon>
    </lineage>
</organism>
<proteinExistence type="predicted"/>
<feature type="non-terminal residue" evidence="2">
    <location>
        <position position="1"/>
    </location>
</feature>
<reference evidence="2 3" key="1">
    <citation type="journal article" date="2018" name="Sci. Rep.">
        <title>Genomic signatures of local adaptation to the degree of environmental predictability in rotifers.</title>
        <authorList>
            <person name="Franch-Gras L."/>
            <person name="Hahn C."/>
            <person name="Garcia-Roger E.M."/>
            <person name="Carmona M.J."/>
            <person name="Serra M."/>
            <person name="Gomez A."/>
        </authorList>
    </citation>
    <scope>NUCLEOTIDE SEQUENCE [LARGE SCALE GENOMIC DNA]</scope>
    <source>
        <strain evidence="2">HYR1</strain>
    </source>
</reference>
<feature type="compositionally biased region" description="Low complexity" evidence="1">
    <location>
        <begin position="69"/>
        <end position="78"/>
    </location>
</feature>
<dbReference type="EMBL" id="REGN01004262">
    <property type="protein sequence ID" value="RNA18329.1"/>
    <property type="molecule type" value="Genomic_DNA"/>
</dbReference>
<evidence type="ECO:0000256" key="1">
    <source>
        <dbReference type="SAM" id="MobiDB-lite"/>
    </source>
</evidence>
<gene>
    <name evidence="2" type="ORF">BpHYR1_026916</name>
</gene>
<dbReference type="Proteomes" id="UP000276133">
    <property type="component" value="Unassembled WGS sequence"/>
</dbReference>
<dbReference type="AlphaFoldDB" id="A0A3M7R4F5"/>